<evidence type="ECO:0000259" key="10">
    <source>
        <dbReference type="PROSITE" id="PS51281"/>
    </source>
</evidence>
<dbReference type="PROSITE" id="PS51450">
    <property type="entry name" value="LRR"/>
    <property type="match status" value="1"/>
</dbReference>
<dbReference type="SMART" id="SM00804">
    <property type="entry name" value="TAP_C"/>
    <property type="match status" value="1"/>
</dbReference>
<keyword evidence="6" id="KW-0509">mRNA transport</keyword>
<protein>
    <recommendedName>
        <fullName evidence="13">NTF2-like protein</fullName>
    </recommendedName>
</protein>
<dbReference type="EMBL" id="LWDD02000066">
    <property type="protein sequence ID" value="KAE8264450.1"/>
    <property type="molecule type" value="Genomic_DNA"/>
</dbReference>
<dbReference type="Pfam" id="PF22602">
    <property type="entry name" value="NXF_NTF2"/>
    <property type="match status" value="1"/>
</dbReference>
<evidence type="ECO:0000256" key="6">
    <source>
        <dbReference type="ARBA" id="ARBA00022816"/>
    </source>
</evidence>
<feature type="domain" description="TAP-C" evidence="10">
    <location>
        <begin position="744"/>
        <end position="798"/>
    </location>
</feature>
<dbReference type="SUPFAM" id="SSF54427">
    <property type="entry name" value="NTF2-like"/>
    <property type="match status" value="1"/>
</dbReference>
<feature type="compositionally biased region" description="Low complexity" evidence="8">
    <location>
        <begin position="298"/>
        <end position="318"/>
    </location>
</feature>
<sequence>MSTSSRRGISINGASAAHPQTDTRGQHSLAHAALRKAGLTRTSIADGDTGMRELSSAGPSRSRGSGPAASAAASAASGSSSSARRGGAPDRGGSSRMRVDPIAGNTMRARDRANPMGVRPSSSTASGASDRAKGNGKNRQQGSGRVPGGGGIGGSSGSSNILASDGGEFTAGKAISAIKRFFAPRWNAEAKFLNLEAMHADPILKEERIPAPGQSGAPPKLTSVMWKLAGDLYPDITTLSVAHNNFKTVVPLLSLPEYLPNLQNLSLEGNQIQWAKDLSSLAQHSSKGKNKQRAPPKTDSSSTTNAPDAASSSSSSSRLRLPNLKELILVGNPVHETATAVGNEEGYRQEILARFPTLTMLDRKPVSQIETDFAKLPIAGGSGGAASVPGGAPVAGGLAAAAHAITGNSKSRKAAAAATLAAAGAGVEPRNFPVEMKEGFVDPAAQSIVPDFLSKYFSLYDTSRPDLLPAYAQSARISVTTNFALPPRAKVEGWQHSKEMPNQKKLNRDMLGGKQLVDRNLMRRGTKVPHLNTGHKDILDVLSRLPRTTHPLQDASKFVFDAWLVPNAGVLEAVVGTSHPAGGSGSGSSAPVSGLGEKPEALLWIQVHGQFAEAPSDGVRSFDRLFLVAPVTPQSEAANAGWPCVILSDLITFRHFSHPKAWAPHSIPVGDGAAALAATAAAPMGSSGQSVVPVVVGGPGTVGSGSVVGGAIAQQPNGVVAPVVNLAALPPHLQSQAPAPGLNEQQHALSLQLAAETRLTYPFAVQCLQENGWDPVLAMGNFQALKAAGAIPAEAFVP</sequence>
<reference evidence="11" key="2">
    <citation type="journal article" date="2019" name="IMA Fungus">
        <title>Genome sequencing and comparison of five Tilletia species to identify candidate genes for the detection of regulated species infecting wheat.</title>
        <authorList>
            <person name="Nguyen H.D.T."/>
            <person name="Sultana T."/>
            <person name="Kesanakurti P."/>
            <person name="Hambleton S."/>
        </authorList>
    </citation>
    <scope>NUCLEOTIDE SEQUENCE</scope>
    <source>
        <strain evidence="11">DAOMC 238032</strain>
    </source>
</reference>
<evidence type="ECO:0000256" key="7">
    <source>
        <dbReference type="ARBA" id="ARBA00023242"/>
    </source>
</evidence>
<feature type="domain" description="NTF2" evidence="9">
    <location>
        <begin position="448"/>
        <end position="653"/>
    </location>
</feature>
<evidence type="ECO:0000313" key="11">
    <source>
        <dbReference type="EMBL" id="KAE8264450.1"/>
    </source>
</evidence>
<evidence type="ECO:0000256" key="3">
    <source>
        <dbReference type="ARBA" id="ARBA00022448"/>
    </source>
</evidence>
<dbReference type="PANTHER" id="PTHR10662:SF22">
    <property type="entry name" value="NUCLEAR RNA EXPORT FACTOR 1"/>
    <property type="match status" value="1"/>
</dbReference>
<dbReference type="Proteomes" id="UP000077671">
    <property type="component" value="Unassembled WGS sequence"/>
</dbReference>
<feature type="compositionally biased region" description="Low complexity" evidence="8">
    <location>
        <begin position="55"/>
        <end position="96"/>
    </location>
</feature>
<dbReference type="InterPro" id="IPR032710">
    <property type="entry name" value="NTF2-like_dom_sf"/>
</dbReference>
<accession>A0A8T8TQK7</accession>
<dbReference type="SUPFAM" id="SSF46934">
    <property type="entry name" value="UBA-like"/>
    <property type="match status" value="1"/>
</dbReference>
<name>A0A8T8TQK7_9BASI</name>
<dbReference type="PROSITE" id="PS50177">
    <property type="entry name" value="NTF2_DOMAIN"/>
    <property type="match status" value="1"/>
</dbReference>
<evidence type="ECO:0008006" key="13">
    <source>
        <dbReference type="Google" id="ProtNLM"/>
    </source>
</evidence>
<proteinExistence type="inferred from homology"/>
<dbReference type="InterPro" id="IPR002075">
    <property type="entry name" value="NTF2_dom"/>
</dbReference>
<evidence type="ECO:0000256" key="5">
    <source>
        <dbReference type="ARBA" id="ARBA00022737"/>
    </source>
</evidence>
<dbReference type="InterPro" id="IPR009060">
    <property type="entry name" value="UBA-like_sf"/>
</dbReference>
<evidence type="ECO:0000256" key="4">
    <source>
        <dbReference type="ARBA" id="ARBA00022614"/>
    </source>
</evidence>
<keyword evidence="7" id="KW-0539">Nucleus</keyword>
<dbReference type="Gene3D" id="1.10.8.10">
    <property type="entry name" value="DNA helicase RuvA subunit, C-terminal domain"/>
    <property type="match status" value="1"/>
</dbReference>
<evidence type="ECO:0000256" key="8">
    <source>
        <dbReference type="SAM" id="MobiDB-lite"/>
    </source>
</evidence>
<dbReference type="Gene3D" id="3.80.10.10">
    <property type="entry name" value="Ribonuclease Inhibitor"/>
    <property type="match status" value="1"/>
</dbReference>
<feature type="compositionally biased region" description="Gly residues" evidence="8">
    <location>
        <begin position="145"/>
        <end position="156"/>
    </location>
</feature>
<gene>
    <name evidence="11" type="ORF">A4X03_0g929</name>
</gene>
<dbReference type="AlphaFoldDB" id="A0A8T8TQK7"/>
<dbReference type="GO" id="GO:0003723">
    <property type="term" value="F:RNA binding"/>
    <property type="evidence" value="ECO:0007669"/>
    <property type="project" value="TreeGrafter"/>
</dbReference>
<evidence type="ECO:0000259" key="9">
    <source>
        <dbReference type="PROSITE" id="PS50177"/>
    </source>
</evidence>
<dbReference type="GO" id="GO:0005634">
    <property type="term" value="C:nucleus"/>
    <property type="evidence" value="ECO:0007669"/>
    <property type="project" value="UniProtKB-SubCell"/>
</dbReference>
<dbReference type="CDD" id="cd14342">
    <property type="entry name" value="UBA_TAP-C"/>
    <property type="match status" value="1"/>
</dbReference>
<dbReference type="GO" id="GO:0016973">
    <property type="term" value="P:poly(A)+ mRNA export from nucleus"/>
    <property type="evidence" value="ECO:0007669"/>
    <property type="project" value="TreeGrafter"/>
</dbReference>
<dbReference type="PANTHER" id="PTHR10662">
    <property type="entry name" value="NUCLEAR RNA EXPORT FACTOR"/>
    <property type="match status" value="1"/>
</dbReference>
<dbReference type="InterPro" id="IPR032675">
    <property type="entry name" value="LRR_dom_sf"/>
</dbReference>
<comment type="subcellular location">
    <subcellularLocation>
        <location evidence="1">Nucleus</location>
    </subcellularLocation>
</comment>
<evidence type="ECO:0000313" key="12">
    <source>
        <dbReference type="Proteomes" id="UP000077671"/>
    </source>
</evidence>
<evidence type="ECO:0000256" key="1">
    <source>
        <dbReference type="ARBA" id="ARBA00004123"/>
    </source>
</evidence>
<dbReference type="Pfam" id="PF03943">
    <property type="entry name" value="TAP_C"/>
    <property type="match status" value="1"/>
</dbReference>
<keyword evidence="4" id="KW-0433">Leucine-rich repeat</keyword>
<keyword evidence="3" id="KW-0813">Transport</keyword>
<comment type="caution">
    <text evidence="11">The sequence shown here is derived from an EMBL/GenBank/DDBJ whole genome shotgun (WGS) entry which is preliminary data.</text>
</comment>
<feature type="region of interest" description="Disordered" evidence="8">
    <location>
        <begin position="283"/>
        <end position="318"/>
    </location>
</feature>
<organism evidence="11 12">
    <name type="scientific">Tilletia caries</name>
    <name type="common">wheat bunt fungus</name>
    <dbReference type="NCBI Taxonomy" id="13290"/>
    <lineage>
        <taxon>Eukaryota</taxon>
        <taxon>Fungi</taxon>
        <taxon>Dikarya</taxon>
        <taxon>Basidiomycota</taxon>
        <taxon>Ustilaginomycotina</taxon>
        <taxon>Exobasidiomycetes</taxon>
        <taxon>Tilletiales</taxon>
        <taxon>Tilletiaceae</taxon>
        <taxon>Tilletia</taxon>
    </lineage>
</organism>
<dbReference type="InterPro" id="IPR018222">
    <property type="entry name" value="Nuclear_transport_factor_2_euk"/>
</dbReference>
<evidence type="ECO:0000256" key="2">
    <source>
        <dbReference type="ARBA" id="ARBA00009285"/>
    </source>
</evidence>
<feature type="region of interest" description="Disordered" evidence="8">
    <location>
        <begin position="1"/>
        <end position="159"/>
    </location>
</feature>
<reference evidence="11" key="1">
    <citation type="submission" date="2016-04" db="EMBL/GenBank/DDBJ databases">
        <authorList>
            <person name="Nguyen H.D."/>
            <person name="Kesanakurti P."/>
            <person name="Cullis J."/>
            <person name="Levesque C.A."/>
            <person name="Hambleton S."/>
        </authorList>
    </citation>
    <scope>NUCLEOTIDE SEQUENCE</scope>
    <source>
        <strain evidence="11">DAOMC 238032</strain>
    </source>
</reference>
<comment type="similarity">
    <text evidence="2">Belongs to the NXF family.</text>
</comment>
<dbReference type="Gene3D" id="3.10.450.50">
    <property type="match status" value="1"/>
</dbReference>
<dbReference type="InterPro" id="IPR001611">
    <property type="entry name" value="Leu-rich_rpt"/>
</dbReference>
<keyword evidence="5" id="KW-0677">Repeat</keyword>
<dbReference type="InterPro" id="IPR005637">
    <property type="entry name" value="TAP_C_dom"/>
</dbReference>
<dbReference type="PROSITE" id="PS51281">
    <property type="entry name" value="TAP_C"/>
    <property type="match status" value="1"/>
</dbReference>
<dbReference type="SUPFAM" id="SSF52058">
    <property type="entry name" value="L domain-like"/>
    <property type="match status" value="2"/>
</dbReference>
<dbReference type="InterPro" id="IPR030217">
    <property type="entry name" value="NXF_fam"/>
</dbReference>